<feature type="region of interest" description="Disordered" evidence="5">
    <location>
        <begin position="631"/>
        <end position="656"/>
    </location>
</feature>
<feature type="compositionally biased region" description="Polar residues" evidence="5">
    <location>
        <begin position="303"/>
        <end position="334"/>
    </location>
</feature>
<evidence type="ECO:0000256" key="5">
    <source>
        <dbReference type="SAM" id="MobiDB-lite"/>
    </source>
</evidence>
<dbReference type="InterPro" id="IPR051694">
    <property type="entry name" value="Immunoregulatory_rcpt-like"/>
</dbReference>
<feature type="transmembrane region" description="Helical" evidence="6">
    <location>
        <begin position="171"/>
        <end position="195"/>
    </location>
</feature>
<feature type="compositionally biased region" description="Basic and acidic residues" evidence="5">
    <location>
        <begin position="246"/>
        <end position="258"/>
    </location>
</feature>
<dbReference type="PANTHER" id="PTHR15549">
    <property type="entry name" value="PAIRED IMMUNOGLOBULIN-LIKE TYPE 2 RECEPTOR"/>
    <property type="match status" value="1"/>
</dbReference>
<name>A0A8H5FYE5_9AGAR</name>
<feature type="region of interest" description="Disordered" evidence="5">
    <location>
        <begin position="687"/>
        <end position="714"/>
    </location>
</feature>
<reference evidence="7 8" key="1">
    <citation type="journal article" date="2020" name="ISME J.">
        <title>Uncovering the hidden diversity of litter-decomposition mechanisms in mushroom-forming fungi.</title>
        <authorList>
            <person name="Floudas D."/>
            <person name="Bentzer J."/>
            <person name="Ahren D."/>
            <person name="Johansson T."/>
            <person name="Persson P."/>
            <person name="Tunlid A."/>
        </authorList>
    </citation>
    <scope>NUCLEOTIDE SEQUENCE [LARGE SCALE GENOMIC DNA]</scope>
    <source>
        <strain evidence="7 8">CBS 146.42</strain>
    </source>
</reference>
<feature type="compositionally biased region" description="Low complexity" evidence="5">
    <location>
        <begin position="93"/>
        <end position="108"/>
    </location>
</feature>
<feature type="compositionally biased region" description="Polar residues" evidence="5">
    <location>
        <begin position="414"/>
        <end position="427"/>
    </location>
</feature>
<accession>A0A8H5FYE5</accession>
<keyword evidence="3 6" id="KW-1133">Transmembrane helix</keyword>
<dbReference type="EMBL" id="JAACJO010000010">
    <property type="protein sequence ID" value="KAF5353353.1"/>
    <property type="molecule type" value="Genomic_DNA"/>
</dbReference>
<dbReference type="Proteomes" id="UP000559027">
    <property type="component" value="Unassembled WGS sequence"/>
</dbReference>
<feature type="compositionally biased region" description="Low complexity" evidence="5">
    <location>
        <begin position="28"/>
        <end position="62"/>
    </location>
</feature>
<organism evidence="7 8">
    <name type="scientific">Leucocoprinus leucothites</name>
    <dbReference type="NCBI Taxonomy" id="201217"/>
    <lineage>
        <taxon>Eukaryota</taxon>
        <taxon>Fungi</taxon>
        <taxon>Dikarya</taxon>
        <taxon>Basidiomycota</taxon>
        <taxon>Agaricomycotina</taxon>
        <taxon>Agaricomycetes</taxon>
        <taxon>Agaricomycetidae</taxon>
        <taxon>Agaricales</taxon>
        <taxon>Agaricineae</taxon>
        <taxon>Agaricaceae</taxon>
        <taxon>Leucocoprinus</taxon>
    </lineage>
</organism>
<feature type="region of interest" description="Disordered" evidence="5">
    <location>
        <begin position="729"/>
        <end position="755"/>
    </location>
</feature>
<proteinExistence type="predicted"/>
<feature type="compositionally biased region" description="Polar residues" evidence="5">
    <location>
        <begin position="500"/>
        <end position="516"/>
    </location>
</feature>
<feature type="region of interest" description="Disordered" evidence="5">
    <location>
        <begin position="457"/>
        <end position="479"/>
    </location>
</feature>
<dbReference type="PRINTS" id="PR01217">
    <property type="entry name" value="PRICHEXTENSN"/>
</dbReference>
<evidence type="ECO:0000256" key="1">
    <source>
        <dbReference type="ARBA" id="ARBA00004167"/>
    </source>
</evidence>
<feature type="compositionally biased region" description="Polar residues" evidence="5">
    <location>
        <begin position="461"/>
        <end position="472"/>
    </location>
</feature>
<dbReference type="GO" id="GO:0071944">
    <property type="term" value="C:cell periphery"/>
    <property type="evidence" value="ECO:0007669"/>
    <property type="project" value="UniProtKB-ARBA"/>
</dbReference>
<dbReference type="OrthoDB" id="3194625at2759"/>
<feature type="compositionally biased region" description="Gly residues" evidence="5">
    <location>
        <begin position="645"/>
        <end position="656"/>
    </location>
</feature>
<dbReference type="AlphaFoldDB" id="A0A8H5FYE5"/>
<comment type="subcellular location">
    <subcellularLocation>
        <location evidence="1">Membrane</location>
        <topology evidence="1">Single-pass membrane protein</topology>
    </subcellularLocation>
</comment>
<gene>
    <name evidence="7" type="ORF">D9756_007801</name>
</gene>
<dbReference type="PANTHER" id="PTHR15549:SF30">
    <property type="entry name" value="MID2 DOMAIN-CONTAINING PROTEIN"/>
    <property type="match status" value="1"/>
</dbReference>
<feature type="region of interest" description="Disordered" evidence="5">
    <location>
        <begin position="1"/>
        <end position="132"/>
    </location>
</feature>
<evidence type="ECO:0000256" key="4">
    <source>
        <dbReference type="ARBA" id="ARBA00023136"/>
    </source>
</evidence>
<keyword evidence="4 6" id="KW-0472">Membrane</keyword>
<feature type="compositionally biased region" description="Polar residues" evidence="5">
    <location>
        <begin position="595"/>
        <end position="613"/>
    </location>
</feature>
<keyword evidence="2 6" id="KW-0812">Transmembrane</keyword>
<feature type="compositionally biased region" description="Polar residues" evidence="5">
    <location>
        <begin position="259"/>
        <end position="268"/>
    </location>
</feature>
<feature type="compositionally biased region" description="Low complexity" evidence="5">
    <location>
        <begin position="428"/>
        <end position="439"/>
    </location>
</feature>
<evidence type="ECO:0000313" key="8">
    <source>
        <dbReference type="Proteomes" id="UP000559027"/>
    </source>
</evidence>
<evidence type="ECO:0000256" key="3">
    <source>
        <dbReference type="ARBA" id="ARBA00022989"/>
    </source>
</evidence>
<sequence>MSNHRRQPQAGSSPSGGDGGPTIPPIIPTTTSGITESPTDPPGAGSSPSDSTPPSTPPDDSSQPPPPSSQPPPPSSADPSTPPITPSSRSEEPTPSSTPSLPSSTPEPSSTPPPPLPSSTTEFVESTSTVSSTSFTTIVTTGADGSVITTTSALPTSLSTATPKAGQSNRVGIIAGTTTAAIVLLLITLGVIFLYRRNRLRKLWDEIALRSGRGRRERKGLLEDEDFDDDMGGGGGSSRGGVGMRMYRDSDGFDEGHSRTASAASSRLGTRPGGSLFPTSASGASTMTSTSFYPSLMVSTSYHPPQTPTSFIQSPILTSSRPSTPSHPNASSLSLGHHSPAPSLFRARASESGSMFREEGVWPPPGEASEFVDPFVGHVRQVSEEMSVGGEVGRSVLGVMGPTAANLSPIATPARSSPSPTIMTGRQASSSPTTMTTASTLSPSVVHIAPIGSSAAANSSVTSNMGPGTSTVIHDRGHASGAGIDLNSYTPMPAPAPVLSLSSTPVASRSTPTTPRVMTVPASHSRQSSSSSSAGSVSPPRAQPAVPLKSILKKSSGGGGSSGPMFVGSSKARVDVMSVSPKASLANLKEDGETSRSNTVGSRRTDTSESMYSTSTAADVEVGFGYVSVGSTPPPLSSSPQQQYGVGGGGSGGLPPGAGRSMIPGSRGVYENTKSASLPSYYAQAAPSVPSPAAPVPSSKSAPPKLGLMGFDSEEDGLGLGGEFDMILDDEFGGGGGGGGQVKMPNSQPKVSSPLARALSSDAKIFVRE</sequence>
<feature type="region of interest" description="Disordered" evidence="5">
    <location>
        <begin position="408"/>
        <end position="439"/>
    </location>
</feature>
<feature type="compositionally biased region" description="Gly residues" evidence="5">
    <location>
        <begin position="232"/>
        <end position="243"/>
    </location>
</feature>
<feature type="compositionally biased region" description="Pro residues" evidence="5">
    <location>
        <begin position="63"/>
        <end position="85"/>
    </location>
</feature>
<feature type="compositionally biased region" description="Low complexity" evidence="5">
    <location>
        <begin position="118"/>
        <end position="132"/>
    </location>
</feature>
<dbReference type="GO" id="GO:0016020">
    <property type="term" value="C:membrane"/>
    <property type="evidence" value="ECO:0007669"/>
    <property type="project" value="UniProtKB-SubCell"/>
</dbReference>
<feature type="region of interest" description="Disordered" evidence="5">
    <location>
        <begin position="224"/>
        <end position="285"/>
    </location>
</feature>
<feature type="region of interest" description="Disordered" evidence="5">
    <location>
        <begin position="303"/>
        <end position="341"/>
    </location>
</feature>
<comment type="caution">
    <text evidence="7">The sequence shown here is derived from an EMBL/GenBank/DDBJ whole genome shotgun (WGS) entry which is preliminary data.</text>
</comment>
<evidence type="ECO:0000313" key="7">
    <source>
        <dbReference type="EMBL" id="KAF5353353.1"/>
    </source>
</evidence>
<evidence type="ECO:0000256" key="6">
    <source>
        <dbReference type="SAM" id="Phobius"/>
    </source>
</evidence>
<protein>
    <submittedName>
        <fullName evidence="7">Uncharacterized protein</fullName>
    </submittedName>
</protein>
<evidence type="ECO:0000256" key="2">
    <source>
        <dbReference type="ARBA" id="ARBA00022692"/>
    </source>
</evidence>
<feature type="region of interest" description="Disordered" evidence="5">
    <location>
        <begin position="500"/>
        <end position="545"/>
    </location>
</feature>
<feature type="region of interest" description="Disordered" evidence="5">
    <location>
        <begin position="583"/>
        <end position="613"/>
    </location>
</feature>
<keyword evidence="8" id="KW-1185">Reference proteome</keyword>
<feature type="compositionally biased region" description="Low complexity" evidence="5">
    <location>
        <begin position="523"/>
        <end position="538"/>
    </location>
</feature>
<feature type="compositionally biased region" description="Low complexity" evidence="5">
    <location>
        <begin position="696"/>
        <end position="705"/>
    </location>
</feature>